<evidence type="ECO:0000313" key="1">
    <source>
        <dbReference type="EMBL" id="EQB33965.1"/>
    </source>
</evidence>
<keyword evidence="2" id="KW-1185">Reference proteome</keyword>
<accession>T0IYT4</accession>
<gene>
    <name evidence="1" type="ORF">M529_01180</name>
</gene>
<name>T0IYT4_9SPHN</name>
<dbReference type="AlphaFoldDB" id="T0IYT4"/>
<comment type="caution">
    <text evidence="1">The sequence shown here is derived from an EMBL/GenBank/DDBJ whole genome shotgun (WGS) entry which is preliminary data.</text>
</comment>
<dbReference type="STRING" id="1346791.M529_01180"/>
<sequence>MRECWGTAIVPQHRCFKALANTLKQFFYKFPILMSITCVELNAGTFNFVSNCDLSILHIITKFLAIIAHF</sequence>
<dbReference type="Proteomes" id="UP000015523">
    <property type="component" value="Unassembled WGS sequence"/>
</dbReference>
<proteinExistence type="predicted"/>
<protein>
    <submittedName>
        <fullName evidence="1">Uncharacterized protein</fullName>
    </submittedName>
</protein>
<evidence type="ECO:0000313" key="2">
    <source>
        <dbReference type="Proteomes" id="UP000015523"/>
    </source>
</evidence>
<organism evidence="1 2">
    <name type="scientific">Sphingobium ummariense RL-3</name>
    <dbReference type="NCBI Taxonomy" id="1346791"/>
    <lineage>
        <taxon>Bacteria</taxon>
        <taxon>Pseudomonadati</taxon>
        <taxon>Pseudomonadota</taxon>
        <taxon>Alphaproteobacteria</taxon>
        <taxon>Sphingomonadales</taxon>
        <taxon>Sphingomonadaceae</taxon>
        <taxon>Sphingobium</taxon>
    </lineage>
</organism>
<dbReference type="EMBL" id="AUWY01000022">
    <property type="protein sequence ID" value="EQB33965.1"/>
    <property type="molecule type" value="Genomic_DNA"/>
</dbReference>
<reference evidence="1 2" key="1">
    <citation type="journal article" date="2013" name="Genome Announc.">
        <title>Draft Genome Sequence of Sphingobium ummariense Strain RL-3, a Hexachlorocyclohexane-Degrading Bacterium.</title>
        <authorList>
            <person name="Kohli P."/>
            <person name="Dua A."/>
            <person name="Sangwan N."/>
            <person name="Oldach P."/>
            <person name="Khurana J.P."/>
            <person name="Lal R."/>
        </authorList>
    </citation>
    <scope>NUCLEOTIDE SEQUENCE [LARGE SCALE GENOMIC DNA]</scope>
    <source>
        <strain evidence="1 2">RL-3</strain>
    </source>
</reference>